<keyword evidence="2" id="KW-1185">Reference proteome</keyword>
<protein>
    <submittedName>
        <fullName evidence="1">Uncharacterized protein</fullName>
    </submittedName>
</protein>
<evidence type="ECO:0000313" key="2">
    <source>
        <dbReference type="Proteomes" id="UP000308600"/>
    </source>
</evidence>
<evidence type="ECO:0000313" key="1">
    <source>
        <dbReference type="EMBL" id="TFK74329.1"/>
    </source>
</evidence>
<reference evidence="1 2" key="1">
    <citation type="journal article" date="2019" name="Nat. Ecol. Evol.">
        <title>Megaphylogeny resolves global patterns of mushroom evolution.</title>
        <authorList>
            <person name="Varga T."/>
            <person name="Krizsan K."/>
            <person name="Foldi C."/>
            <person name="Dima B."/>
            <person name="Sanchez-Garcia M."/>
            <person name="Sanchez-Ramirez S."/>
            <person name="Szollosi G.J."/>
            <person name="Szarkandi J.G."/>
            <person name="Papp V."/>
            <person name="Albert L."/>
            <person name="Andreopoulos W."/>
            <person name="Angelini C."/>
            <person name="Antonin V."/>
            <person name="Barry K.W."/>
            <person name="Bougher N.L."/>
            <person name="Buchanan P."/>
            <person name="Buyck B."/>
            <person name="Bense V."/>
            <person name="Catcheside P."/>
            <person name="Chovatia M."/>
            <person name="Cooper J."/>
            <person name="Damon W."/>
            <person name="Desjardin D."/>
            <person name="Finy P."/>
            <person name="Geml J."/>
            <person name="Haridas S."/>
            <person name="Hughes K."/>
            <person name="Justo A."/>
            <person name="Karasinski D."/>
            <person name="Kautmanova I."/>
            <person name="Kiss B."/>
            <person name="Kocsube S."/>
            <person name="Kotiranta H."/>
            <person name="LaButti K.M."/>
            <person name="Lechner B.E."/>
            <person name="Liimatainen K."/>
            <person name="Lipzen A."/>
            <person name="Lukacs Z."/>
            <person name="Mihaltcheva S."/>
            <person name="Morgado L.N."/>
            <person name="Niskanen T."/>
            <person name="Noordeloos M.E."/>
            <person name="Ohm R.A."/>
            <person name="Ortiz-Santana B."/>
            <person name="Ovrebo C."/>
            <person name="Racz N."/>
            <person name="Riley R."/>
            <person name="Savchenko A."/>
            <person name="Shiryaev A."/>
            <person name="Soop K."/>
            <person name="Spirin V."/>
            <person name="Szebenyi C."/>
            <person name="Tomsovsky M."/>
            <person name="Tulloss R.E."/>
            <person name="Uehling J."/>
            <person name="Grigoriev I.V."/>
            <person name="Vagvolgyi C."/>
            <person name="Papp T."/>
            <person name="Martin F.M."/>
            <person name="Miettinen O."/>
            <person name="Hibbett D.S."/>
            <person name="Nagy L.G."/>
        </authorList>
    </citation>
    <scope>NUCLEOTIDE SEQUENCE [LARGE SCALE GENOMIC DNA]</scope>
    <source>
        <strain evidence="1 2">NL-1719</strain>
    </source>
</reference>
<organism evidence="1 2">
    <name type="scientific">Pluteus cervinus</name>
    <dbReference type="NCBI Taxonomy" id="181527"/>
    <lineage>
        <taxon>Eukaryota</taxon>
        <taxon>Fungi</taxon>
        <taxon>Dikarya</taxon>
        <taxon>Basidiomycota</taxon>
        <taxon>Agaricomycotina</taxon>
        <taxon>Agaricomycetes</taxon>
        <taxon>Agaricomycetidae</taxon>
        <taxon>Agaricales</taxon>
        <taxon>Pluteineae</taxon>
        <taxon>Pluteaceae</taxon>
        <taxon>Pluteus</taxon>
    </lineage>
</organism>
<dbReference type="Proteomes" id="UP000308600">
    <property type="component" value="Unassembled WGS sequence"/>
</dbReference>
<proteinExistence type="predicted"/>
<sequence length="397" mass="46450">MATLKNANESQTTNTTEEVRAQYNAGIRKRAALKRGEFFWRDHSEWLETKGYKLRPRYQPGWEPDIPSTELCTSFNQEFYSMVRSVIVDATRIKDGKRVLLKRISKTDYPYEVEITEALNAKPLASDPRNYSVHLEELLNPPDLPDVTIAVFPFLQQLVALRFDTVGEIIDFICQIFRGLQFMHRNHIAHRDILTNNIMMDGNELFPDGWNHRFPDLTPDGEKRAKAFTRTQKPPKYYFIDFGLSRQYDPAETNPLEPPIFGGDKTVPEFKTNKEPFEFNPFHTDIYYIGNMIREYIIEGTEIEFKGHCGMDFLKPLINDMVQDDPAERPAVDEVVARFEEICKKQSSWKLRSRPAPRRRENIFKAIPHQLGHWKRRIGYIVRRVDPIPSRQPSQQL</sequence>
<dbReference type="EMBL" id="ML208269">
    <property type="protein sequence ID" value="TFK74329.1"/>
    <property type="molecule type" value="Genomic_DNA"/>
</dbReference>
<gene>
    <name evidence="1" type="ORF">BDN72DRAFT_813243</name>
</gene>
<name>A0ACD3B9E4_9AGAR</name>
<accession>A0ACD3B9E4</accession>